<sequence length="441" mass="47731">MSDIISITPLGGIILALLLAQFALERLAAWRNLRAWTDAPPPPFDQTRDLPTHRKGRDYLAARERLGAISSAVHLAALLLFWLLGGFVWLHGVAAASSGPIVVGLLFIGALLAADALLGLPFSLYSTFVIEQRFGFNRSDWRTFVSDRLKGALLGVLLGAPLLSALLAFFLWAGDLAWFYAWAAVIAFSLALQYIAPTWIMPLFNRFEPLADGPLKSRLQALCQRVGFDIAGLFVIDGSKRSSKANAFFTGFGKNRRIALFDTLIEGHDEAELEAVLAHEIGHYKRRHIHKGVAIGIAHTGLMLYLLGLALQSPALFAAFGLESMPVSAGLVFFAILFSPLEMAVGAAFAALSRKHEFEADRFAAQSVEDPGALARALVRLSTENLSHLTPAPLYVILSYSHPPLHARLAAIDAMESHSARSAQAQPPAHVATQGIGDSRA</sequence>
<dbReference type="STRING" id="1434232.MAIT1_02391"/>
<dbReference type="EMBL" id="LVJN01000020">
    <property type="protein sequence ID" value="OSM02273.1"/>
    <property type="molecule type" value="Genomic_DNA"/>
</dbReference>
<evidence type="ECO:0000256" key="3">
    <source>
        <dbReference type="ARBA" id="ARBA00022692"/>
    </source>
</evidence>
<comment type="subcellular location">
    <subcellularLocation>
        <location evidence="1">Endoplasmic reticulum membrane</location>
        <topology evidence="1">Multi-pass membrane protein</topology>
    </subcellularLocation>
</comment>
<dbReference type="GO" id="GO:0004222">
    <property type="term" value="F:metalloendopeptidase activity"/>
    <property type="evidence" value="ECO:0007669"/>
    <property type="project" value="InterPro"/>
</dbReference>
<evidence type="ECO:0000256" key="9">
    <source>
        <dbReference type="ARBA" id="ARBA00023049"/>
    </source>
</evidence>
<accession>A0A1Y2K2N7</accession>
<dbReference type="OrthoDB" id="15218at2"/>
<keyword evidence="4 12" id="KW-0479">Metal-binding</keyword>
<keyword evidence="2" id="KW-0645">Protease</keyword>
<dbReference type="Gene3D" id="3.30.2010.10">
    <property type="entry name" value="Metalloproteases ('zincins'), catalytic domain"/>
    <property type="match status" value="1"/>
</dbReference>
<evidence type="ECO:0000256" key="13">
    <source>
        <dbReference type="SAM" id="MobiDB-lite"/>
    </source>
</evidence>
<feature type="active site" evidence="11">
    <location>
        <position position="280"/>
    </location>
</feature>
<evidence type="ECO:0000256" key="2">
    <source>
        <dbReference type="ARBA" id="ARBA00022670"/>
    </source>
</evidence>
<dbReference type="Proteomes" id="UP000194003">
    <property type="component" value="Unassembled WGS sequence"/>
</dbReference>
<feature type="binding site" evidence="12">
    <location>
        <position position="279"/>
    </location>
    <ligand>
        <name>Zn(2+)</name>
        <dbReference type="ChEBI" id="CHEBI:29105"/>
        <note>catalytic</note>
    </ligand>
</feature>
<evidence type="ECO:0000256" key="11">
    <source>
        <dbReference type="PIRSR" id="PIRSR627057-1"/>
    </source>
</evidence>
<feature type="domain" description="Peptidase M48" evidence="15">
    <location>
        <begin position="211"/>
        <end position="415"/>
    </location>
</feature>
<feature type="active site" description="Proton donor" evidence="11">
    <location>
        <position position="361"/>
    </location>
</feature>
<keyword evidence="7 12" id="KW-0862">Zinc</keyword>
<feature type="transmembrane region" description="Helical" evidence="14">
    <location>
        <begin position="151"/>
        <end position="172"/>
    </location>
</feature>
<evidence type="ECO:0000313" key="17">
    <source>
        <dbReference type="EMBL" id="OSM02273.1"/>
    </source>
</evidence>
<evidence type="ECO:0000313" key="18">
    <source>
        <dbReference type="Proteomes" id="UP000194003"/>
    </source>
</evidence>
<gene>
    <name evidence="17" type="ORF">MAIT1_02391</name>
</gene>
<keyword evidence="6" id="KW-0256">Endoplasmic reticulum</keyword>
<feature type="transmembrane region" description="Helical" evidence="14">
    <location>
        <begin position="6"/>
        <end position="24"/>
    </location>
</feature>
<feature type="binding site" evidence="12">
    <location>
        <position position="357"/>
    </location>
    <ligand>
        <name>Zn(2+)</name>
        <dbReference type="ChEBI" id="CHEBI:29105"/>
        <note>catalytic</note>
    </ligand>
</feature>
<dbReference type="InterPro" id="IPR032456">
    <property type="entry name" value="Peptidase_M48_N"/>
</dbReference>
<dbReference type="GO" id="GO:0046872">
    <property type="term" value="F:metal ion binding"/>
    <property type="evidence" value="ECO:0007669"/>
    <property type="project" value="UniProtKB-KW"/>
</dbReference>
<evidence type="ECO:0000256" key="5">
    <source>
        <dbReference type="ARBA" id="ARBA00022801"/>
    </source>
</evidence>
<dbReference type="PANTHER" id="PTHR10120">
    <property type="entry name" value="CAAX PRENYL PROTEASE 1"/>
    <property type="match status" value="1"/>
</dbReference>
<feature type="transmembrane region" description="Helical" evidence="14">
    <location>
        <begin position="66"/>
        <end position="89"/>
    </location>
</feature>
<dbReference type="InterPro" id="IPR027057">
    <property type="entry name" value="CAXX_Prtase_1"/>
</dbReference>
<dbReference type="AlphaFoldDB" id="A0A1Y2K2N7"/>
<keyword evidence="5" id="KW-0378">Hydrolase</keyword>
<evidence type="ECO:0000256" key="12">
    <source>
        <dbReference type="PIRSR" id="PIRSR627057-2"/>
    </source>
</evidence>
<name>A0A1Y2K2N7_9PROT</name>
<reference evidence="17 18" key="1">
    <citation type="journal article" date="2016" name="BMC Genomics">
        <title>Combined genomic and structural analyses of a cultured magnetotactic bacterium reveals its niche adaptation to a dynamic environment.</title>
        <authorList>
            <person name="Araujo A.C."/>
            <person name="Morillo V."/>
            <person name="Cypriano J."/>
            <person name="Teixeira L.C."/>
            <person name="Leao P."/>
            <person name="Lyra S."/>
            <person name="Almeida L.G."/>
            <person name="Bazylinski D.A."/>
            <person name="Vasconcellos A.T."/>
            <person name="Abreu F."/>
            <person name="Lins U."/>
        </authorList>
    </citation>
    <scope>NUCLEOTIDE SEQUENCE [LARGE SCALE GENOMIC DNA]</scope>
    <source>
        <strain evidence="17 18">IT-1</strain>
    </source>
</reference>
<dbReference type="GO" id="GO:0071586">
    <property type="term" value="P:CAAX-box protein processing"/>
    <property type="evidence" value="ECO:0007669"/>
    <property type="project" value="InterPro"/>
</dbReference>
<keyword evidence="3 14" id="KW-0812">Transmembrane</keyword>
<comment type="caution">
    <text evidence="17">The sequence shown here is derived from an EMBL/GenBank/DDBJ whole genome shotgun (WGS) entry which is preliminary data.</text>
</comment>
<evidence type="ECO:0000256" key="6">
    <source>
        <dbReference type="ARBA" id="ARBA00022824"/>
    </source>
</evidence>
<dbReference type="InterPro" id="IPR001915">
    <property type="entry name" value="Peptidase_M48"/>
</dbReference>
<feature type="transmembrane region" description="Helical" evidence="14">
    <location>
        <begin position="331"/>
        <end position="352"/>
    </location>
</feature>
<dbReference type="Pfam" id="PF01435">
    <property type="entry name" value="Peptidase_M48"/>
    <property type="match status" value="1"/>
</dbReference>
<evidence type="ECO:0000256" key="8">
    <source>
        <dbReference type="ARBA" id="ARBA00022989"/>
    </source>
</evidence>
<evidence type="ECO:0000259" key="15">
    <source>
        <dbReference type="Pfam" id="PF01435"/>
    </source>
</evidence>
<feature type="transmembrane region" description="Helical" evidence="14">
    <location>
        <begin position="101"/>
        <end position="130"/>
    </location>
</feature>
<dbReference type="CDD" id="cd07343">
    <property type="entry name" value="M48A_Zmpste24p_like"/>
    <property type="match status" value="1"/>
</dbReference>
<evidence type="ECO:0000259" key="16">
    <source>
        <dbReference type="Pfam" id="PF16491"/>
    </source>
</evidence>
<keyword evidence="8 14" id="KW-1133">Transmembrane helix</keyword>
<feature type="binding site" evidence="12">
    <location>
        <position position="283"/>
    </location>
    <ligand>
        <name>Zn(2+)</name>
        <dbReference type="ChEBI" id="CHEBI:29105"/>
        <note>catalytic</note>
    </ligand>
</feature>
<dbReference type="RefSeq" id="WP_085444752.1">
    <property type="nucleotide sequence ID" value="NZ_LVJN01000020.1"/>
</dbReference>
<feature type="domain" description="CAAX prenyl protease 1 N-terminal" evidence="16">
    <location>
        <begin position="31"/>
        <end position="206"/>
    </location>
</feature>
<feature type="region of interest" description="Disordered" evidence="13">
    <location>
        <begin position="420"/>
        <end position="441"/>
    </location>
</feature>
<keyword evidence="18" id="KW-1185">Reference proteome</keyword>
<evidence type="ECO:0000256" key="10">
    <source>
        <dbReference type="ARBA" id="ARBA00023136"/>
    </source>
</evidence>
<feature type="transmembrane region" description="Helical" evidence="14">
    <location>
        <begin position="293"/>
        <end position="311"/>
    </location>
</feature>
<keyword evidence="10 14" id="KW-0472">Membrane</keyword>
<proteinExistence type="predicted"/>
<comment type="cofactor">
    <cofactor evidence="12">
        <name>Zn(2+)</name>
        <dbReference type="ChEBI" id="CHEBI:29105"/>
    </cofactor>
    <text evidence="12">Binds 1 zinc ion per subunit.</text>
</comment>
<evidence type="ECO:0000256" key="1">
    <source>
        <dbReference type="ARBA" id="ARBA00004477"/>
    </source>
</evidence>
<dbReference type="Pfam" id="PF16491">
    <property type="entry name" value="Peptidase_M48_N"/>
    <property type="match status" value="1"/>
</dbReference>
<evidence type="ECO:0000256" key="4">
    <source>
        <dbReference type="ARBA" id="ARBA00022723"/>
    </source>
</evidence>
<evidence type="ECO:0000256" key="14">
    <source>
        <dbReference type="SAM" id="Phobius"/>
    </source>
</evidence>
<protein>
    <submittedName>
        <fullName evidence="17">Putative Ste24 endopeptidase</fullName>
    </submittedName>
</protein>
<feature type="transmembrane region" description="Helical" evidence="14">
    <location>
        <begin position="178"/>
        <end position="196"/>
    </location>
</feature>
<evidence type="ECO:0000256" key="7">
    <source>
        <dbReference type="ARBA" id="ARBA00022833"/>
    </source>
</evidence>
<dbReference type="FunFam" id="3.30.2010.10:FF:000002">
    <property type="entry name" value="CAAX prenyl protease"/>
    <property type="match status" value="1"/>
</dbReference>
<organism evidence="17 18">
    <name type="scientific">Magnetofaba australis IT-1</name>
    <dbReference type="NCBI Taxonomy" id="1434232"/>
    <lineage>
        <taxon>Bacteria</taxon>
        <taxon>Pseudomonadati</taxon>
        <taxon>Pseudomonadota</taxon>
        <taxon>Magnetococcia</taxon>
        <taxon>Magnetococcales</taxon>
        <taxon>Magnetococcaceae</taxon>
        <taxon>Magnetofaba</taxon>
    </lineage>
</organism>
<keyword evidence="9" id="KW-0482">Metalloprotease</keyword>